<dbReference type="InterPro" id="IPR005303">
    <property type="entry name" value="MOCOS_middle"/>
</dbReference>
<dbReference type="PROSITE" id="PS51340">
    <property type="entry name" value="MOSC"/>
    <property type="match status" value="1"/>
</dbReference>
<dbReference type="GO" id="GO:0030151">
    <property type="term" value="F:molybdenum ion binding"/>
    <property type="evidence" value="ECO:0007669"/>
    <property type="project" value="InterPro"/>
</dbReference>
<dbReference type="Proteomes" id="UP001058003">
    <property type="component" value="Chromosome"/>
</dbReference>
<evidence type="ECO:0000313" key="3">
    <source>
        <dbReference type="Proteomes" id="UP001058003"/>
    </source>
</evidence>
<dbReference type="Pfam" id="PF03476">
    <property type="entry name" value="MOSC_N"/>
    <property type="match status" value="1"/>
</dbReference>
<dbReference type="InterPro" id="IPR005302">
    <property type="entry name" value="MoCF_Sase_C"/>
</dbReference>
<dbReference type="SUPFAM" id="SSF50800">
    <property type="entry name" value="PK beta-barrel domain-like"/>
    <property type="match status" value="1"/>
</dbReference>
<keyword evidence="3" id="KW-1185">Reference proteome</keyword>
<dbReference type="Pfam" id="PF03473">
    <property type="entry name" value="MOSC"/>
    <property type="match status" value="1"/>
</dbReference>
<dbReference type="KEGG" id="daur:Daura_25355"/>
<organism evidence="2 3">
    <name type="scientific">Dactylosporangium aurantiacum</name>
    <dbReference type="NCBI Taxonomy" id="35754"/>
    <lineage>
        <taxon>Bacteria</taxon>
        <taxon>Bacillati</taxon>
        <taxon>Actinomycetota</taxon>
        <taxon>Actinomycetes</taxon>
        <taxon>Micromonosporales</taxon>
        <taxon>Micromonosporaceae</taxon>
        <taxon>Dactylosporangium</taxon>
    </lineage>
</organism>
<evidence type="ECO:0000313" key="2">
    <source>
        <dbReference type="EMBL" id="UWZ59192.1"/>
    </source>
</evidence>
<evidence type="ECO:0000259" key="1">
    <source>
        <dbReference type="PROSITE" id="PS51340"/>
    </source>
</evidence>
<dbReference type="Gene3D" id="2.40.33.20">
    <property type="entry name" value="PK beta-barrel domain-like"/>
    <property type="match status" value="1"/>
</dbReference>
<dbReference type="GO" id="GO:0003824">
    <property type="term" value="F:catalytic activity"/>
    <property type="evidence" value="ECO:0007669"/>
    <property type="project" value="InterPro"/>
</dbReference>
<reference evidence="2" key="1">
    <citation type="submission" date="2021-04" db="EMBL/GenBank/DDBJ databases">
        <title>Dactylosporangium aurantiacum NRRL B-8018 full assembly.</title>
        <authorList>
            <person name="Hartkoorn R.C."/>
            <person name="Beaudoing E."/>
            <person name="Hot D."/>
        </authorList>
    </citation>
    <scope>NUCLEOTIDE SEQUENCE</scope>
    <source>
        <strain evidence="2">NRRL B-8018</strain>
    </source>
</reference>
<name>A0A9Q9IN29_9ACTN</name>
<protein>
    <submittedName>
        <fullName evidence="2">MOSC domain-containing protein</fullName>
    </submittedName>
</protein>
<sequence length="234" mass="24605">MKIVEIRRYPVKSLLGEVLPAAAVGARGLDGDRLWAVRDADGKLGSGKSTRRFRRMPGLFAMRATAAAGAPVVELPDGRRFAADDPAGHRAVSAVLGRDVTLAPEADVPHHDEGPVSIVTTAALRHLTGLGGGEPGGGPLDPGRFRANLLLDVPGTGFPEDGWHGRLLRAGPQVVLRVIRPLTRCVMVDMAQDGACDRDDLLKLLAARHGMTFGVLAAVQRPGRVTVGDGCALD</sequence>
<dbReference type="AlphaFoldDB" id="A0A9Q9IN29"/>
<proteinExistence type="predicted"/>
<dbReference type="EMBL" id="CP073767">
    <property type="protein sequence ID" value="UWZ59192.1"/>
    <property type="molecule type" value="Genomic_DNA"/>
</dbReference>
<dbReference type="RefSeq" id="WP_033362103.1">
    <property type="nucleotide sequence ID" value="NZ_CP073767.1"/>
</dbReference>
<dbReference type="OrthoDB" id="9793178at2"/>
<feature type="domain" description="MOSC" evidence="1">
    <location>
        <begin position="85"/>
        <end position="234"/>
    </location>
</feature>
<dbReference type="GO" id="GO:0030170">
    <property type="term" value="F:pyridoxal phosphate binding"/>
    <property type="evidence" value="ECO:0007669"/>
    <property type="project" value="InterPro"/>
</dbReference>
<accession>A0A9Q9IN29</accession>
<dbReference type="InterPro" id="IPR011037">
    <property type="entry name" value="Pyrv_Knase-like_insert_dom_sf"/>
</dbReference>
<gene>
    <name evidence="2" type="ORF">Daura_25355</name>
</gene>